<dbReference type="EMBL" id="MDET01000023">
    <property type="protein sequence ID" value="OQM74911.1"/>
    <property type="molecule type" value="Genomic_DNA"/>
</dbReference>
<dbReference type="OrthoDB" id="572639at2"/>
<gene>
    <name evidence="2" type="ORF">BFN67_04665</name>
</gene>
<dbReference type="RefSeq" id="WP_080920448.1">
    <property type="nucleotide sequence ID" value="NZ_MDET01000023.1"/>
</dbReference>
<accession>A0A1V8RNY1</accession>
<dbReference type="Pfam" id="PF10686">
    <property type="entry name" value="YAcAr"/>
    <property type="match status" value="1"/>
</dbReference>
<name>A0A1V8RNY1_9HYPH</name>
<organism evidence="2 3">
    <name type="scientific">Manganibacter manganicus</name>
    <dbReference type="NCBI Taxonomy" id="1873176"/>
    <lineage>
        <taxon>Bacteria</taxon>
        <taxon>Pseudomonadati</taxon>
        <taxon>Pseudomonadota</taxon>
        <taxon>Alphaproteobacteria</taxon>
        <taxon>Hyphomicrobiales</taxon>
        <taxon>Phyllobacteriaceae</taxon>
        <taxon>Manganibacter</taxon>
    </lineage>
</organism>
<proteinExistence type="predicted"/>
<sequence>MAAGGVSKILACGGREYRDYRRLSSVLDNLCHERGWIVGSPDGLWMPNVTVISGMARGADTLAVDWATDNFCPTLKFYADWDTHGKAAGPIRNQQMIDEGKPDLVVAFPGGRGTADMVRRSRKAGIEVVEILA</sequence>
<protein>
    <recommendedName>
        <fullName evidence="1">YspA cpYpsA-related SLOG domain-containing protein</fullName>
    </recommendedName>
</protein>
<evidence type="ECO:0000313" key="2">
    <source>
        <dbReference type="EMBL" id="OQM74911.1"/>
    </source>
</evidence>
<feature type="domain" description="YspA cpYpsA-related SLOG" evidence="1">
    <location>
        <begin position="8"/>
        <end position="84"/>
    </location>
</feature>
<dbReference type="InterPro" id="IPR019627">
    <property type="entry name" value="YAcAr"/>
</dbReference>
<dbReference type="SUPFAM" id="SSF102405">
    <property type="entry name" value="MCP/YpsA-like"/>
    <property type="match status" value="1"/>
</dbReference>
<dbReference type="Proteomes" id="UP000191905">
    <property type="component" value="Unassembled WGS sequence"/>
</dbReference>
<evidence type="ECO:0000313" key="3">
    <source>
        <dbReference type="Proteomes" id="UP000191905"/>
    </source>
</evidence>
<comment type="caution">
    <text evidence="2">The sequence shown here is derived from an EMBL/GenBank/DDBJ whole genome shotgun (WGS) entry which is preliminary data.</text>
</comment>
<keyword evidence="3" id="KW-1185">Reference proteome</keyword>
<evidence type="ECO:0000259" key="1">
    <source>
        <dbReference type="Pfam" id="PF10686"/>
    </source>
</evidence>
<dbReference type="AlphaFoldDB" id="A0A1V8RNY1"/>
<reference evidence="2 3" key="1">
    <citation type="journal article" date="2016" name="Int. J. Syst. Evol. Microbiol.">
        <title>Pseudaminobacter manganicus sp. nov., isolated from sludge of a manganese mine.</title>
        <authorList>
            <person name="Li J."/>
            <person name="Huang J."/>
            <person name="Liao S."/>
            <person name="Wang G."/>
        </authorList>
    </citation>
    <scope>NUCLEOTIDE SEQUENCE [LARGE SCALE GENOMIC DNA]</scope>
    <source>
        <strain evidence="2 3">JH-7</strain>
    </source>
</reference>
<dbReference type="STRING" id="1873176.BFN67_04665"/>